<dbReference type="SUPFAM" id="SSF55961">
    <property type="entry name" value="Bet v1-like"/>
    <property type="match status" value="1"/>
</dbReference>
<organism evidence="2 3">
    <name type="scientific">Lithospermum erythrorhizon</name>
    <name type="common">Purple gromwell</name>
    <name type="synonym">Lithospermum officinale var. erythrorhizon</name>
    <dbReference type="NCBI Taxonomy" id="34254"/>
    <lineage>
        <taxon>Eukaryota</taxon>
        <taxon>Viridiplantae</taxon>
        <taxon>Streptophyta</taxon>
        <taxon>Embryophyta</taxon>
        <taxon>Tracheophyta</taxon>
        <taxon>Spermatophyta</taxon>
        <taxon>Magnoliopsida</taxon>
        <taxon>eudicotyledons</taxon>
        <taxon>Gunneridae</taxon>
        <taxon>Pentapetalae</taxon>
        <taxon>asterids</taxon>
        <taxon>lamiids</taxon>
        <taxon>Boraginales</taxon>
        <taxon>Boraginaceae</taxon>
        <taxon>Boraginoideae</taxon>
        <taxon>Lithospermeae</taxon>
        <taxon>Lithospermum</taxon>
    </lineage>
</organism>
<dbReference type="InterPro" id="IPR023393">
    <property type="entry name" value="START-like_dom_sf"/>
</dbReference>
<dbReference type="GO" id="GO:0004864">
    <property type="term" value="F:protein phosphatase inhibitor activity"/>
    <property type="evidence" value="ECO:0007669"/>
    <property type="project" value="UniProtKB-ARBA"/>
</dbReference>
<dbReference type="Gene3D" id="3.30.530.20">
    <property type="match status" value="1"/>
</dbReference>
<evidence type="ECO:0000313" key="3">
    <source>
        <dbReference type="Proteomes" id="UP001454036"/>
    </source>
</evidence>
<dbReference type="PANTHER" id="PTHR33789:SF11">
    <property type="entry name" value="OS05G0202300 PROTEIN"/>
    <property type="match status" value="1"/>
</dbReference>
<accession>A0AAV3RU48</accession>
<dbReference type="Pfam" id="PF10604">
    <property type="entry name" value="Polyketide_cyc2"/>
    <property type="match status" value="1"/>
</dbReference>
<comment type="caution">
    <text evidence="2">The sequence shown here is derived from an EMBL/GenBank/DDBJ whole genome shotgun (WGS) entry which is preliminary data.</text>
</comment>
<dbReference type="EMBL" id="BAABME010011867">
    <property type="protein sequence ID" value="GAA0184405.1"/>
    <property type="molecule type" value="Genomic_DNA"/>
</dbReference>
<gene>
    <name evidence="2" type="ORF">LIER_31693</name>
</gene>
<dbReference type="PANTHER" id="PTHR33789">
    <property type="entry name" value="LACHRYMATORY-FACTOR SYNTHASE"/>
    <property type="match status" value="1"/>
</dbReference>
<dbReference type="AlphaFoldDB" id="A0AAV3RU48"/>
<evidence type="ECO:0000256" key="1">
    <source>
        <dbReference type="SAM" id="SignalP"/>
    </source>
</evidence>
<sequence>MSLKHVPFLLSVFLIAQTITLATARETTHQWEGTVFADVEGIPPEKVWPFIGDFCNVYRVFPINVSFCDRGDPENIVVGNRRFMIFLNGTNVQWEKHHLVEFNPAKRFLTYRMMENNIKVSYYRSTMTVLKDKKNGSKIRWKWIANPVQGYTPQSMQAQLQFIVQFAAGNIIRLSGSS</sequence>
<name>A0AAV3RU48_LITER</name>
<proteinExistence type="predicted"/>
<dbReference type="Proteomes" id="UP001454036">
    <property type="component" value="Unassembled WGS sequence"/>
</dbReference>
<dbReference type="InterPro" id="IPR019587">
    <property type="entry name" value="Polyketide_cyclase/dehydratase"/>
</dbReference>
<feature type="signal peptide" evidence="1">
    <location>
        <begin position="1"/>
        <end position="24"/>
    </location>
</feature>
<keyword evidence="3" id="KW-1185">Reference proteome</keyword>
<dbReference type="InterPro" id="IPR053249">
    <property type="entry name" value="LFS"/>
</dbReference>
<protein>
    <submittedName>
        <fullName evidence="2">Uncharacterized protein</fullName>
    </submittedName>
</protein>
<reference evidence="2 3" key="1">
    <citation type="submission" date="2024-01" db="EMBL/GenBank/DDBJ databases">
        <title>The complete chloroplast genome sequence of Lithospermum erythrorhizon: insights into the phylogenetic relationship among Boraginaceae species and the maternal lineages of purple gromwells.</title>
        <authorList>
            <person name="Okada T."/>
            <person name="Watanabe K."/>
        </authorList>
    </citation>
    <scope>NUCLEOTIDE SEQUENCE [LARGE SCALE GENOMIC DNA]</scope>
</reference>
<evidence type="ECO:0000313" key="2">
    <source>
        <dbReference type="EMBL" id="GAA0184405.1"/>
    </source>
</evidence>
<keyword evidence="1" id="KW-0732">Signal</keyword>
<feature type="chain" id="PRO_5043315641" evidence="1">
    <location>
        <begin position="25"/>
        <end position="178"/>
    </location>
</feature>
<dbReference type="CDD" id="cd07821">
    <property type="entry name" value="PYR_PYL_RCAR_like"/>
    <property type="match status" value="1"/>
</dbReference>